<protein>
    <submittedName>
        <fullName evidence="3">Uncharacterized protein</fullName>
    </submittedName>
</protein>
<keyword evidence="4" id="KW-1185">Reference proteome</keyword>
<sequence length="287" mass="32349">MSMFLPLALEPIPLQRERIIMLAEAYAIYGSLFINAIFFIFEYGADKPFESIMLERAFEGMIAIAMFSTIWTALAGGSLWLFCILNSASRNDWVYGLRHWLAYMQILQLVVYFTTAVSFFLGMYNRMNNISEIQSIVFMSILGLGAVALGNVTSSFLANYMSLEGFHLPFILKVMLFYPVGISNKTLKAKATKQAEDLKERLESEKVLSKQAQAHQDELLDLLSAAAAVLGRSNADTKPYVAKLHKDWYDNVESLSDLNVDDLSKYMPRRLAQSVSTLLQQQQNDGS</sequence>
<feature type="transmembrane region" description="Helical" evidence="2">
    <location>
        <begin position="62"/>
        <end position="88"/>
    </location>
</feature>
<evidence type="ECO:0000313" key="4">
    <source>
        <dbReference type="Proteomes" id="UP001295423"/>
    </source>
</evidence>
<dbReference type="AlphaFoldDB" id="A0AAD2FRG5"/>
<dbReference type="EMBL" id="CAKOGP040001759">
    <property type="protein sequence ID" value="CAJ1950060.1"/>
    <property type="molecule type" value="Genomic_DNA"/>
</dbReference>
<accession>A0AAD2FRG5</accession>
<evidence type="ECO:0000256" key="1">
    <source>
        <dbReference type="SAM" id="Coils"/>
    </source>
</evidence>
<gene>
    <name evidence="3" type="ORF">CYCCA115_LOCUS12402</name>
</gene>
<proteinExistence type="predicted"/>
<feature type="transmembrane region" description="Helical" evidence="2">
    <location>
        <begin position="100"/>
        <end position="124"/>
    </location>
</feature>
<feature type="coiled-coil region" evidence="1">
    <location>
        <begin position="188"/>
        <end position="215"/>
    </location>
</feature>
<keyword evidence="2" id="KW-0472">Membrane</keyword>
<feature type="transmembrane region" description="Helical" evidence="2">
    <location>
        <begin position="166"/>
        <end position="183"/>
    </location>
</feature>
<comment type="caution">
    <text evidence="3">The sequence shown here is derived from an EMBL/GenBank/DDBJ whole genome shotgun (WGS) entry which is preliminary data.</text>
</comment>
<organism evidence="3 4">
    <name type="scientific">Cylindrotheca closterium</name>
    <dbReference type="NCBI Taxonomy" id="2856"/>
    <lineage>
        <taxon>Eukaryota</taxon>
        <taxon>Sar</taxon>
        <taxon>Stramenopiles</taxon>
        <taxon>Ochrophyta</taxon>
        <taxon>Bacillariophyta</taxon>
        <taxon>Bacillariophyceae</taxon>
        <taxon>Bacillariophycidae</taxon>
        <taxon>Bacillariales</taxon>
        <taxon>Bacillariaceae</taxon>
        <taxon>Cylindrotheca</taxon>
    </lineage>
</organism>
<keyword evidence="1" id="KW-0175">Coiled coil</keyword>
<evidence type="ECO:0000313" key="3">
    <source>
        <dbReference type="EMBL" id="CAJ1950060.1"/>
    </source>
</evidence>
<feature type="transmembrane region" description="Helical" evidence="2">
    <location>
        <begin position="136"/>
        <end position="160"/>
    </location>
</feature>
<name>A0AAD2FRG5_9STRA</name>
<feature type="transmembrane region" description="Helical" evidence="2">
    <location>
        <begin position="20"/>
        <end position="41"/>
    </location>
</feature>
<keyword evidence="2" id="KW-1133">Transmembrane helix</keyword>
<dbReference type="Proteomes" id="UP001295423">
    <property type="component" value="Unassembled WGS sequence"/>
</dbReference>
<evidence type="ECO:0000256" key="2">
    <source>
        <dbReference type="SAM" id="Phobius"/>
    </source>
</evidence>
<reference evidence="3" key="1">
    <citation type="submission" date="2023-08" db="EMBL/GenBank/DDBJ databases">
        <authorList>
            <person name="Audoor S."/>
            <person name="Bilcke G."/>
        </authorList>
    </citation>
    <scope>NUCLEOTIDE SEQUENCE</scope>
</reference>
<keyword evidence="2" id="KW-0812">Transmembrane</keyword>